<evidence type="ECO:0000256" key="3">
    <source>
        <dbReference type="ARBA" id="ARBA00023134"/>
    </source>
</evidence>
<sequence>MNPDYDYLFKLLLIGDSGVGKSCLLIRFADDTFTDSFISTIGVDFKIRTINVGGKVVKLQIWDTAGQERFRTLTTAYYRSAHGIIMVYDVNEKETYLHIDQWLEEVDRYACDGVNKLLVGNKCDLLGKRQVEYSVAKAFAERLHISFIETSAKDRTNVDSVFYTMGEELREKLGSPLALPDGQEETLNLKDSSPVKLSYWPKCCSLS</sequence>
<organism evidence="6 7">
    <name type="scientific">Acropora cervicornis</name>
    <name type="common">Staghorn coral</name>
    <dbReference type="NCBI Taxonomy" id="6130"/>
    <lineage>
        <taxon>Eukaryota</taxon>
        <taxon>Metazoa</taxon>
        <taxon>Cnidaria</taxon>
        <taxon>Anthozoa</taxon>
        <taxon>Hexacorallia</taxon>
        <taxon>Scleractinia</taxon>
        <taxon>Astrocoeniina</taxon>
        <taxon>Acroporidae</taxon>
        <taxon>Acropora</taxon>
    </lineage>
</organism>
<keyword evidence="4" id="KW-0449">Lipoprotein</keyword>
<accession>A0AAD9V6D6</accession>
<dbReference type="InterPro" id="IPR001806">
    <property type="entry name" value="Small_GTPase"/>
</dbReference>
<dbReference type="CDD" id="cd01869">
    <property type="entry name" value="Rab1_Ypt1"/>
    <property type="match status" value="1"/>
</dbReference>
<dbReference type="PROSITE" id="PS51420">
    <property type="entry name" value="RHO"/>
    <property type="match status" value="1"/>
</dbReference>
<dbReference type="FunFam" id="3.40.50.300:FF:006130">
    <property type="entry name" value="Predicted protein"/>
    <property type="match status" value="1"/>
</dbReference>
<dbReference type="SMART" id="SM00176">
    <property type="entry name" value="RAN"/>
    <property type="match status" value="1"/>
</dbReference>
<evidence type="ECO:0000256" key="1">
    <source>
        <dbReference type="ARBA" id="ARBA00006270"/>
    </source>
</evidence>
<evidence type="ECO:0000256" key="4">
    <source>
        <dbReference type="ARBA" id="ARBA00023288"/>
    </source>
</evidence>
<reference evidence="6" key="1">
    <citation type="journal article" date="2023" name="G3 (Bethesda)">
        <title>Whole genome assembly and annotation of the endangered Caribbean coral Acropora cervicornis.</title>
        <authorList>
            <person name="Selwyn J.D."/>
            <person name="Vollmer S.V."/>
        </authorList>
    </citation>
    <scope>NUCLEOTIDE SEQUENCE</scope>
    <source>
        <strain evidence="6">K2</strain>
    </source>
</reference>
<dbReference type="InterPro" id="IPR050305">
    <property type="entry name" value="Small_GTPase_Rab"/>
</dbReference>
<dbReference type="GO" id="GO:0003924">
    <property type="term" value="F:GTPase activity"/>
    <property type="evidence" value="ECO:0007669"/>
    <property type="project" value="InterPro"/>
</dbReference>
<dbReference type="AlphaFoldDB" id="A0AAD9V6D6"/>
<name>A0AAD9V6D6_ACRCE</name>
<dbReference type="FunFam" id="3.40.50.300:FF:001056">
    <property type="entry name" value="RAB1A, member RAS oncogene family"/>
    <property type="match status" value="1"/>
</dbReference>
<dbReference type="NCBIfam" id="TIGR00231">
    <property type="entry name" value="small_GTP"/>
    <property type="match status" value="1"/>
</dbReference>
<dbReference type="SUPFAM" id="SSF52540">
    <property type="entry name" value="P-loop containing nucleoside triphosphate hydrolases"/>
    <property type="match status" value="1"/>
</dbReference>
<dbReference type="SMART" id="SM00175">
    <property type="entry name" value="RAB"/>
    <property type="match status" value="1"/>
</dbReference>
<dbReference type="InterPro" id="IPR027417">
    <property type="entry name" value="P-loop_NTPase"/>
</dbReference>
<dbReference type="GO" id="GO:0005525">
    <property type="term" value="F:GTP binding"/>
    <property type="evidence" value="ECO:0007669"/>
    <property type="project" value="UniProtKB-KW"/>
</dbReference>
<evidence type="ECO:0000313" key="6">
    <source>
        <dbReference type="EMBL" id="KAK2562951.1"/>
    </source>
</evidence>
<dbReference type="PRINTS" id="PR00449">
    <property type="entry name" value="RASTRNSFRMNG"/>
</dbReference>
<dbReference type="PROSITE" id="PS51421">
    <property type="entry name" value="RAS"/>
    <property type="match status" value="1"/>
</dbReference>
<evidence type="ECO:0000313" key="7">
    <source>
        <dbReference type="Proteomes" id="UP001249851"/>
    </source>
</evidence>
<keyword evidence="2" id="KW-0547">Nucleotide-binding</keyword>
<dbReference type="SMART" id="SM00173">
    <property type="entry name" value="RAS"/>
    <property type="match status" value="1"/>
</dbReference>
<dbReference type="Proteomes" id="UP001249851">
    <property type="component" value="Unassembled WGS sequence"/>
</dbReference>
<comment type="similarity">
    <text evidence="1">Belongs to the small GTPase superfamily. Rab family.</text>
</comment>
<protein>
    <submittedName>
        <fullName evidence="6">Ras-related protein ORAB-1</fullName>
    </submittedName>
</protein>
<evidence type="ECO:0000256" key="5">
    <source>
        <dbReference type="ARBA" id="ARBA00023289"/>
    </source>
</evidence>
<keyword evidence="3" id="KW-0342">GTP-binding</keyword>
<reference evidence="6" key="2">
    <citation type="journal article" date="2023" name="Science">
        <title>Genomic signatures of disease resistance in endangered staghorn corals.</title>
        <authorList>
            <person name="Vollmer S.V."/>
            <person name="Selwyn J.D."/>
            <person name="Despard B.A."/>
            <person name="Roesel C.L."/>
        </authorList>
    </citation>
    <scope>NUCLEOTIDE SEQUENCE</scope>
    <source>
        <strain evidence="6">K2</strain>
    </source>
</reference>
<dbReference type="PANTHER" id="PTHR47980">
    <property type="entry name" value="LD44762P"/>
    <property type="match status" value="1"/>
</dbReference>
<comment type="caution">
    <text evidence="6">The sequence shown here is derived from an EMBL/GenBank/DDBJ whole genome shotgun (WGS) entry which is preliminary data.</text>
</comment>
<proteinExistence type="inferred from homology"/>
<dbReference type="Pfam" id="PF00071">
    <property type="entry name" value="Ras"/>
    <property type="match status" value="1"/>
</dbReference>
<evidence type="ECO:0000256" key="2">
    <source>
        <dbReference type="ARBA" id="ARBA00022741"/>
    </source>
</evidence>
<dbReference type="SMART" id="SM00174">
    <property type="entry name" value="RHO"/>
    <property type="match status" value="1"/>
</dbReference>
<dbReference type="EMBL" id="JARQWQ010000027">
    <property type="protein sequence ID" value="KAK2562951.1"/>
    <property type="molecule type" value="Genomic_DNA"/>
</dbReference>
<dbReference type="InterPro" id="IPR057289">
    <property type="entry name" value="Rab1/Ypt1"/>
</dbReference>
<keyword evidence="7" id="KW-1185">Reference proteome</keyword>
<dbReference type="Gene3D" id="3.40.50.300">
    <property type="entry name" value="P-loop containing nucleotide triphosphate hydrolases"/>
    <property type="match status" value="1"/>
</dbReference>
<dbReference type="InterPro" id="IPR005225">
    <property type="entry name" value="Small_GTP-bd"/>
</dbReference>
<keyword evidence="5" id="KW-0636">Prenylation</keyword>
<gene>
    <name evidence="6" type="ORF">P5673_013935</name>
</gene>
<dbReference type="PROSITE" id="PS51419">
    <property type="entry name" value="RAB"/>
    <property type="match status" value="1"/>
</dbReference>